<dbReference type="InterPro" id="IPR013563">
    <property type="entry name" value="Oligopep_ABC_C"/>
</dbReference>
<evidence type="ECO:0000256" key="10">
    <source>
        <dbReference type="SAM" id="MobiDB-lite"/>
    </source>
</evidence>
<feature type="compositionally biased region" description="Basic and acidic residues" evidence="10">
    <location>
        <begin position="10"/>
        <end position="21"/>
    </location>
</feature>
<dbReference type="Proteomes" id="UP001500200">
    <property type="component" value="Unassembled WGS sequence"/>
</dbReference>
<dbReference type="Pfam" id="PF08352">
    <property type="entry name" value="oligo_HPY"/>
    <property type="match status" value="2"/>
</dbReference>
<evidence type="ECO:0000313" key="13">
    <source>
        <dbReference type="Proteomes" id="UP001500200"/>
    </source>
</evidence>
<keyword evidence="7 12" id="KW-0067">ATP-binding</keyword>
<evidence type="ECO:0000259" key="11">
    <source>
        <dbReference type="PROSITE" id="PS50893"/>
    </source>
</evidence>
<dbReference type="PANTHER" id="PTHR43297">
    <property type="entry name" value="OLIGOPEPTIDE TRANSPORT ATP-BINDING PROTEIN APPD"/>
    <property type="match status" value="1"/>
</dbReference>
<dbReference type="SMART" id="SM00382">
    <property type="entry name" value="AAA"/>
    <property type="match status" value="2"/>
</dbReference>
<dbReference type="CDD" id="cd03257">
    <property type="entry name" value="ABC_NikE_OppD_transporters"/>
    <property type="match status" value="2"/>
</dbReference>
<dbReference type="InterPro" id="IPR003439">
    <property type="entry name" value="ABC_transporter-like_ATP-bd"/>
</dbReference>
<evidence type="ECO:0000256" key="4">
    <source>
        <dbReference type="ARBA" id="ARBA00022475"/>
    </source>
</evidence>
<feature type="domain" description="ABC transporter" evidence="11">
    <location>
        <begin position="341"/>
        <end position="588"/>
    </location>
</feature>
<dbReference type="SUPFAM" id="SSF52540">
    <property type="entry name" value="P-loop containing nucleoside triphosphate hydrolases"/>
    <property type="match status" value="2"/>
</dbReference>
<comment type="subcellular location">
    <subcellularLocation>
        <location evidence="1">Cell membrane</location>
        <topology evidence="1">Peripheral membrane protein</topology>
    </subcellularLocation>
</comment>
<keyword evidence="13" id="KW-1185">Reference proteome</keyword>
<dbReference type="InterPro" id="IPR017871">
    <property type="entry name" value="ABC_transporter-like_CS"/>
</dbReference>
<dbReference type="NCBIfam" id="NF007739">
    <property type="entry name" value="PRK10419.1"/>
    <property type="match status" value="2"/>
</dbReference>
<organism evidence="12 13">
    <name type="scientific">Arthrobacter gyeryongensis</name>
    <dbReference type="NCBI Taxonomy" id="1650592"/>
    <lineage>
        <taxon>Bacteria</taxon>
        <taxon>Bacillati</taxon>
        <taxon>Actinomycetota</taxon>
        <taxon>Actinomycetes</taxon>
        <taxon>Micrococcales</taxon>
        <taxon>Micrococcaceae</taxon>
        <taxon>Arthrobacter</taxon>
    </lineage>
</organism>
<feature type="region of interest" description="Disordered" evidence="10">
    <location>
        <begin position="1"/>
        <end position="21"/>
    </location>
</feature>
<keyword evidence="3" id="KW-0813">Transport</keyword>
<dbReference type="Gene3D" id="3.40.50.300">
    <property type="entry name" value="P-loop containing nucleotide triphosphate hydrolases"/>
    <property type="match status" value="2"/>
</dbReference>
<evidence type="ECO:0000313" key="12">
    <source>
        <dbReference type="EMBL" id="GAA5193804.1"/>
    </source>
</evidence>
<sequence length="615" mass="66598">MTDNASPEPEATHLETESDKSARGAMVLEVRDLSVDFGVDKKWVPAAIGLNYEVRAGEVLAIVGESGSGKSASSMALLGLLPSNSRVRGSVKLSGKELLGEKSGNIREVRGKDVAVIFQEPMTALNPVYTVGTQIVETIRLHNSISPDEAKQRALRMLELVELPDPEKAFKSYPHQLSGGQRQRAMIAQSLSCDPKLLIADEPTTALDVTVQAEILDLMRNLRNKLDSAIVLITHDMGVVADLADRIAVMRHGVIVESGTAQQIFNNPQHEYTQALLAAVPHLGQGADSADVDVTAALAAATHAELESVDHDELVRRELENQAALKAAAEEAAKPKGEPVLELIDVAIEYPKQGRVPAFRAVEGANLVIYPGQVVGLVGESGSGKTTIGRAAVGLLPVAAGSMRVVGQDISAAKRNGKQLHEVRRDIGMVFQDPSSSLNPRLPIGESIGEPMYLAGVAKGVDLQKRIETLLDQVELPRGYRNRYPHELSGGQKQRVGIARALSLQPRLMVADEPTSALDVSVQAKVLELFQNLQRELGFACLFVTHDLAVVDVLADRICVMQRGRIVEQGTREQILRNPQEPYTQRLLAAVPLPDPEKQRERRELRAQLMAAGIE</sequence>
<evidence type="ECO:0000256" key="5">
    <source>
        <dbReference type="ARBA" id="ARBA00022519"/>
    </source>
</evidence>
<protein>
    <submittedName>
        <fullName evidence="12">ABC transporter ATP-binding protein</fullName>
    </submittedName>
</protein>
<evidence type="ECO:0000256" key="1">
    <source>
        <dbReference type="ARBA" id="ARBA00004202"/>
    </source>
</evidence>
<dbReference type="PROSITE" id="PS00211">
    <property type="entry name" value="ABC_TRANSPORTER_1"/>
    <property type="match status" value="2"/>
</dbReference>
<dbReference type="GO" id="GO:0005524">
    <property type="term" value="F:ATP binding"/>
    <property type="evidence" value="ECO:0007669"/>
    <property type="project" value="UniProtKB-KW"/>
</dbReference>
<evidence type="ECO:0000256" key="3">
    <source>
        <dbReference type="ARBA" id="ARBA00022448"/>
    </source>
</evidence>
<name>A0ABP9SEH3_9MICC</name>
<dbReference type="InterPro" id="IPR003593">
    <property type="entry name" value="AAA+_ATPase"/>
</dbReference>
<dbReference type="PROSITE" id="PS50893">
    <property type="entry name" value="ABC_TRANSPORTER_2"/>
    <property type="match status" value="2"/>
</dbReference>
<dbReference type="Pfam" id="PF00005">
    <property type="entry name" value="ABC_tran"/>
    <property type="match status" value="2"/>
</dbReference>
<dbReference type="NCBIfam" id="NF008453">
    <property type="entry name" value="PRK11308.1"/>
    <property type="match status" value="2"/>
</dbReference>
<keyword evidence="5" id="KW-0997">Cell inner membrane</keyword>
<accession>A0ABP9SEH3</accession>
<dbReference type="PANTHER" id="PTHR43297:SF14">
    <property type="entry name" value="ATPASE AAA-TYPE CORE DOMAIN-CONTAINING PROTEIN"/>
    <property type="match status" value="1"/>
</dbReference>
<feature type="domain" description="ABC transporter" evidence="11">
    <location>
        <begin position="28"/>
        <end position="277"/>
    </location>
</feature>
<comment type="similarity">
    <text evidence="2">Belongs to the ABC transporter superfamily.</text>
</comment>
<gene>
    <name evidence="12" type="ORF">GCM10023346_19670</name>
</gene>
<evidence type="ECO:0000256" key="6">
    <source>
        <dbReference type="ARBA" id="ARBA00022741"/>
    </source>
</evidence>
<proteinExistence type="inferred from homology"/>
<dbReference type="RefSeq" id="WP_345449147.1">
    <property type="nucleotide sequence ID" value="NZ_BAABKK010000011.1"/>
</dbReference>
<reference evidence="13" key="1">
    <citation type="journal article" date="2019" name="Int. J. Syst. Evol. Microbiol.">
        <title>The Global Catalogue of Microorganisms (GCM) 10K type strain sequencing project: providing services to taxonomists for standard genome sequencing and annotation.</title>
        <authorList>
            <consortium name="The Broad Institute Genomics Platform"/>
            <consortium name="The Broad Institute Genome Sequencing Center for Infectious Disease"/>
            <person name="Wu L."/>
            <person name="Ma J."/>
        </authorList>
    </citation>
    <scope>NUCLEOTIDE SEQUENCE [LARGE SCALE GENOMIC DNA]</scope>
    <source>
        <strain evidence="13">JCM 18514</strain>
    </source>
</reference>
<keyword evidence="9" id="KW-0472">Membrane</keyword>
<evidence type="ECO:0000256" key="2">
    <source>
        <dbReference type="ARBA" id="ARBA00005417"/>
    </source>
</evidence>
<dbReference type="InterPro" id="IPR050388">
    <property type="entry name" value="ABC_Ni/Peptide_Import"/>
</dbReference>
<dbReference type="InterPro" id="IPR027417">
    <property type="entry name" value="P-loop_NTPase"/>
</dbReference>
<comment type="caution">
    <text evidence="12">The sequence shown here is derived from an EMBL/GenBank/DDBJ whole genome shotgun (WGS) entry which is preliminary data.</text>
</comment>
<evidence type="ECO:0000256" key="9">
    <source>
        <dbReference type="ARBA" id="ARBA00023136"/>
    </source>
</evidence>
<evidence type="ECO:0000256" key="8">
    <source>
        <dbReference type="ARBA" id="ARBA00022967"/>
    </source>
</evidence>
<evidence type="ECO:0000256" key="7">
    <source>
        <dbReference type="ARBA" id="ARBA00022840"/>
    </source>
</evidence>
<keyword evidence="4" id="KW-1003">Cell membrane</keyword>
<keyword evidence="8" id="KW-1278">Translocase</keyword>
<dbReference type="EMBL" id="BAABKK010000011">
    <property type="protein sequence ID" value="GAA5193804.1"/>
    <property type="molecule type" value="Genomic_DNA"/>
</dbReference>
<keyword evidence="6" id="KW-0547">Nucleotide-binding</keyword>